<dbReference type="RefSeq" id="WP_211291936.1">
    <property type="nucleotide sequence ID" value="NZ_JBIAKZ010000004.1"/>
</dbReference>
<comment type="caution">
    <text evidence="1">The sequence shown here is derived from an EMBL/GenBank/DDBJ whole genome shotgun (WGS) entry which is preliminary data.</text>
</comment>
<keyword evidence="1" id="KW-0808">Transferase</keyword>
<evidence type="ECO:0000313" key="2">
    <source>
        <dbReference type="Proteomes" id="UP000243542"/>
    </source>
</evidence>
<dbReference type="Proteomes" id="UP000243542">
    <property type="component" value="Unassembled WGS sequence"/>
</dbReference>
<reference evidence="1 2" key="1">
    <citation type="submission" date="2017-10" db="EMBL/GenBank/DDBJ databases">
        <title>Sequencing the genomes of 1000 actinobacteria strains.</title>
        <authorList>
            <person name="Klenk H.-P."/>
        </authorList>
    </citation>
    <scope>NUCLEOTIDE SEQUENCE [LARGE SCALE GENOMIC DNA]</scope>
    <source>
        <strain evidence="1 2">DSM 46092</strain>
    </source>
</reference>
<organism evidence="1 2">
    <name type="scientific">Amycolatopsis sulphurea</name>
    <dbReference type="NCBI Taxonomy" id="76022"/>
    <lineage>
        <taxon>Bacteria</taxon>
        <taxon>Bacillati</taxon>
        <taxon>Actinomycetota</taxon>
        <taxon>Actinomycetes</taxon>
        <taxon>Pseudonocardiales</taxon>
        <taxon>Pseudonocardiaceae</taxon>
        <taxon>Amycolatopsis</taxon>
    </lineage>
</organism>
<dbReference type="InterPro" id="IPR014942">
    <property type="entry name" value="AbiEii"/>
</dbReference>
<dbReference type="GO" id="GO:0016740">
    <property type="term" value="F:transferase activity"/>
    <property type="evidence" value="ECO:0007669"/>
    <property type="project" value="UniProtKB-KW"/>
</dbReference>
<dbReference type="EMBL" id="PDJK01000002">
    <property type="protein sequence ID" value="PFG49499.1"/>
    <property type="molecule type" value="Genomic_DNA"/>
</dbReference>
<evidence type="ECO:0000313" key="1">
    <source>
        <dbReference type="EMBL" id="PFG49499.1"/>
    </source>
</evidence>
<protein>
    <submittedName>
        <fullName evidence="1">Nucleotidyltransferase AbiEii toxin of type IV toxin-antitoxin system</fullName>
    </submittedName>
</protein>
<gene>
    <name evidence="1" type="ORF">ATK36_4657</name>
</gene>
<dbReference type="Pfam" id="PF08843">
    <property type="entry name" value="AbiEii"/>
    <property type="match status" value="1"/>
</dbReference>
<proteinExistence type="predicted"/>
<name>A0A2A9FGE5_9PSEU</name>
<sequence>MSSSEALTPFQVTVAQMFFELPQSDGFLLAGGAALVAQRLTNRPTQDLDFFASPGRGDVPDARDALEAAAAARGWQVRRIRDAITFCRLVVTGPDDLVLDLALDAPPRSPPTLTFLGPAFNREELAGKKVIALFDRAEARDFTDVYALSATYPKPRLLALAEQQDPGFDISVFSEMLRTLSRFADHELPVALEETFAVRHFFASWMAELTS</sequence>
<keyword evidence="2" id="KW-1185">Reference proteome</keyword>
<dbReference type="AlphaFoldDB" id="A0A2A9FGE5"/>
<accession>A0A2A9FGE5</accession>